<keyword evidence="5 10" id="KW-0067">ATP-binding</keyword>
<feature type="region of interest" description="Disordered" evidence="12">
    <location>
        <begin position="665"/>
        <end position="708"/>
    </location>
</feature>
<keyword evidence="15" id="KW-1185">Reference proteome</keyword>
<evidence type="ECO:0000256" key="9">
    <source>
        <dbReference type="ARBA" id="ARBA00060187"/>
    </source>
</evidence>
<dbReference type="AlphaFoldDB" id="A0A2J7R1Z9"/>
<keyword evidence="7 10" id="KW-0505">Motor protein</keyword>
<feature type="binding site" evidence="10">
    <location>
        <begin position="98"/>
        <end position="105"/>
    </location>
    <ligand>
        <name>ATP</name>
        <dbReference type="ChEBI" id="CHEBI:30616"/>
    </ligand>
</feature>
<feature type="compositionally biased region" description="Basic and acidic residues" evidence="12">
    <location>
        <begin position="392"/>
        <end position="409"/>
    </location>
</feature>
<dbReference type="FunCoup" id="A0A2J7R1Z9">
    <property type="interactions" value="746"/>
</dbReference>
<sequence>MPMCEDGEVENVRVVVRVRPLSEKEVEAGYRQITKVDTVNKTISVENPQAAEGEPPKTFTFDIVFDTDSRQMDVYNETARPIVDKVLMGYNGTILAYGQTGTGKTFTMQGDCTAPELKGIIPNSFAHIFGSIAKAAERKKFLVRVAHIEIYNEEIRDLLGKDQTAHLEVKERPDIGVYIRDLSGYVVNNADDMERIMTLGNKNRVVGATAMNTQSSRSHAIFTITIENGDMGEDGKQHIKMGKLHLVDLAGSERQSKTGATGIRLKEATKINLSLSTLGNVISALVDGKSTHIPYRNSKLTRLLQDSLGGNSKTVMCANIGPADYNYDETISTLRYANRAKNIKNRARVNEDPKDALLRQFQSEIEELRKQLEDVGVPHNGIAMEGESDSSEGSKDGERTPKEHRDKDYNNQIQTMDHLDDLELQLEEFETAPKNERESEGDDDEEEEEGGKEGKDNSDEEKHQVELKKTQNEHDILREKLQNLEKKILVGGENLLEKAEVQEQLLEASARELEQRRRKEEQLRQALQQKEAELIDIEERYSTLQEEAAGKTKKLKKVFGMLMSAKAELSDLQYEQQREMEGLLDSIRSLTRELKLQETIIDAFIPHQYQEMLERYVHWNEDIGEWQLKCVAYTGNNMRKTLPAHSSGQGREQYQQPDLSNVYLSYSSDRVTNSMRPTRASTARGRSAQPHRSAAPRPASYRKPSDMS</sequence>
<dbReference type="Pfam" id="PF00225">
    <property type="entry name" value="Kinesin"/>
    <property type="match status" value="1"/>
</dbReference>
<comment type="function">
    <text evidence="9">Plus-end directed microtubule motor that may be used for anterograde axonal transport and could conceivably move cargos in fly neurons different than those moved by kinesin heavy chain or other plus-end directed motors.</text>
</comment>
<evidence type="ECO:0000256" key="7">
    <source>
        <dbReference type="ARBA" id="ARBA00023175"/>
    </source>
</evidence>
<dbReference type="InterPro" id="IPR019821">
    <property type="entry name" value="Kinesin_motor_CS"/>
</dbReference>
<dbReference type="SMART" id="SM00129">
    <property type="entry name" value="KISc"/>
    <property type="match status" value="1"/>
</dbReference>
<feature type="domain" description="Kinesin motor" evidence="13">
    <location>
        <begin position="11"/>
        <end position="343"/>
    </location>
</feature>
<evidence type="ECO:0000256" key="11">
    <source>
        <dbReference type="RuleBase" id="RU000394"/>
    </source>
</evidence>
<dbReference type="GO" id="GO:0005524">
    <property type="term" value="F:ATP binding"/>
    <property type="evidence" value="ECO:0007669"/>
    <property type="project" value="UniProtKB-UniRule"/>
</dbReference>
<protein>
    <recommendedName>
        <fullName evidence="11">Kinesin-like protein</fullName>
    </recommendedName>
</protein>
<evidence type="ECO:0000256" key="10">
    <source>
        <dbReference type="PROSITE-ProRule" id="PRU00283"/>
    </source>
</evidence>
<dbReference type="GO" id="GO:0000278">
    <property type="term" value="P:mitotic cell cycle"/>
    <property type="evidence" value="ECO:0007669"/>
    <property type="project" value="TreeGrafter"/>
</dbReference>
<dbReference type="GO" id="GO:0005874">
    <property type="term" value="C:microtubule"/>
    <property type="evidence" value="ECO:0007669"/>
    <property type="project" value="UniProtKB-KW"/>
</dbReference>
<dbReference type="Proteomes" id="UP000235965">
    <property type="component" value="Unassembled WGS sequence"/>
</dbReference>
<evidence type="ECO:0000256" key="12">
    <source>
        <dbReference type="SAM" id="MobiDB-lite"/>
    </source>
</evidence>
<dbReference type="GO" id="GO:0008017">
    <property type="term" value="F:microtubule binding"/>
    <property type="evidence" value="ECO:0007669"/>
    <property type="project" value="InterPro"/>
</dbReference>
<feature type="region of interest" description="Disordered" evidence="12">
    <location>
        <begin position="374"/>
        <end position="410"/>
    </location>
</feature>
<dbReference type="PRINTS" id="PR00380">
    <property type="entry name" value="KINESINHEAVY"/>
</dbReference>
<comment type="similarity">
    <text evidence="10 11">Belongs to the TRAFAC class myosin-kinesin ATPase superfamily. Kinesin family.</text>
</comment>
<dbReference type="CDD" id="cd01371">
    <property type="entry name" value="KISc_KIF3"/>
    <property type="match status" value="1"/>
</dbReference>
<evidence type="ECO:0000256" key="3">
    <source>
        <dbReference type="ARBA" id="ARBA00022701"/>
    </source>
</evidence>
<evidence type="ECO:0000256" key="1">
    <source>
        <dbReference type="ARBA" id="ARBA00004245"/>
    </source>
</evidence>
<feature type="compositionally biased region" description="Basic and acidic residues" evidence="12">
    <location>
        <begin position="451"/>
        <end position="473"/>
    </location>
</feature>
<proteinExistence type="inferred from homology"/>
<gene>
    <name evidence="14" type="primary">KIF3A_1</name>
    <name evidence="14" type="ORF">B7P43_G03766</name>
</gene>
<keyword evidence="8" id="KW-0206">Cytoskeleton</keyword>
<keyword evidence="2" id="KW-0963">Cytoplasm</keyword>
<organism evidence="14 15">
    <name type="scientific">Cryptotermes secundus</name>
    <dbReference type="NCBI Taxonomy" id="105785"/>
    <lineage>
        <taxon>Eukaryota</taxon>
        <taxon>Metazoa</taxon>
        <taxon>Ecdysozoa</taxon>
        <taxon>Arthropoda</taxon>
        <taxon>Hexapoda</taxon>
        <taxon>Insecta</taxon>
        <taxon>Pterygota</taxon>
        <taxon>Neoptera</taxon>
        <taxon>Polyneoptera</taxon>
        <taxon>Dictyoptera</taxon>
        <taxon>Blattodea</taxon>
        <taxon>Blattoidea</taxon>
        <taxon>Termitoidae</taxon>
        <taxon>Kalotermitidae</taxon>
        <taxon>Cryptotermitinae</taxon>
        <taxon>Cryptotermes</taxon>
    </lineage>
</organism>
<comment type="caution">
    <text evidence="14">The sequence shown here is derived from an EMBL/GenBank/DDBJ whole genome shotgun (WGS) entry which is preliminary data.</text>
</comment>
<dbReference type="STRING" id="105785.A0A2J7R1Z9"/>
<accession>A0A2J7R1Z9</accession>
<dbReference type="SUPFAM" id="SSF52540">
    <property type="entry name" value="P-loop containing nucleoside triphosphate hydrolases"/>
    <property type="match status" value="1"/>
</dbReference>
<feature type="region of interest" description="Disordered" evidence="12">
    <location>
        <begin position="430"/>
        <end position="473"/>
    </location>
</feature>
<reference evidence="14 15" key="1">
    <citation type="submission" date="2017-12" db="EMBL/GenBank/DDBJ databases">
        <title>Hemimetabolous genomes reveal molecular basis of termite eusociality.</title>
        <authorList>
            <person name="Harrison M.C."/>
            <person name="Jongepier E."/>
            <person name="Robertson H.M."/>
            <person name="Arning N."/>
            <person name="Bitard-Feildel T."/>
            <person name="Chao H."/>
            <person name="Childers C.P."/>
            <person name="Dinh H."/>
            <person name="Doddapaneni H."/>
            <person name="Dugan S."/>
            <person name="Gowin J."/>
            <person name="Greiner C."/>
            <person name="Han Y."/>
            <person name="Hu H."/>
            <person name="Hughes D.S.T."/>
            <person name="Huylmans A.-K."/>
            <person name="Kemena C."/>
            <person name="Kremer L.P.M."/>
            <person name="Lee S.L."/>
            <person name="Lopez-Ezquerra A."/>
            <person name="Mallet L."/>
            <person name="Monroy-Kuhn J.M."/>
            <person name="Moser A."/>
            <person name="Murali S.C."/>
            <person name="Muzny D.M."/>
            <person name="Otani S."/>
            <person name="Piulachs M.-D."/>
            <person name="Poelchau M."/>
            <person name="Qu J."/>
            <person name="Schaub F."/>
            <person name="Wada-Katsumata A."/>
            <person name="Worley K.C."/>
            <person name="Xie Q."/>
            <person name="Ylla G."/>
            <person name="Poulsen M."/>
            <person name="Gibbs R.A."/>
            <person name="Schal C."/>
            <person name="Richards S."/>
            <person name="Belles X."/>
            <person name="Korb J."/>
            <person name="Bornberg-Bauer E."/>
        </authorList>
    </citation>
    <scope>NUCLEOTIDE SEQUENCE [LARGE SCALE GENOMIC DNA]</scope>
    <source>
        <tissue evidence="14">Whole body</tissue>
    </source>
</reference>
<evidence type="ECO:0000259" key="13">
    <source>
        <dbReference type="PROSITE" id="PS50067"/>
    </source>
</evidence>
<dbReference type="OrthoDB" id="3176171at2759"/>
<keyword evidence="6" id="KW-0175">Coiled coil</keyword>
<dbReference type="InterPro" id="IPR027417">
    <property type="entry name" value="P-loop_NTPase"/>
</dbReference>
<dbReference type="PANTHER" id="PTHR47968:SF50">
    <property type="entry name" value="KINESIN-LIKE PROTEIN"/>
    <property type="match status" value="1"/>
</dbReference>
<dbReference type="InterPro" id="IPR027640">
    <property type="entry name" value="Kinesin-like_fam"/>
</dbReference>
<dbReference type="GO" id="GO:0003777">
    <property type="term" value="F:microtubule motor activity"/>
    <property type="evidence" value="ECO:0007669"/>
    <property type="project" value="InterPro"/>
</dbReference>
<evidence type="ECO:0000256" key="6">
    <source>
        <dbReference type="ARBA" id="ARBA00023054"/>
    </source>
</evidence>
<evidence type="ECO:0000313" key="15">
    <source>
        <dbReference type="Proteomes" id="UP000235965"/>
    </source>
</evidence>
<dbReference type="InParanoid" id="A0A2J7R1Z9"/>
<dbReference type="FunFam" id="3.40.850.10:FF:000029">
    <property type="entry name" value="Kinesin-like protein KIF17"/>
    <property type="match status" value="1"/>
</dbReference>
<dbReference type="PROSITE" id="PS50067">
    <property type="entry name" value="KINESIN_MOTOR_2"/>
    <property type="match status" value="1"/>
</dbReference>
<name>A0A2J7R1Z9_9NEOP</name>
<evidence type="ECO:0000256" key="8">
    <source>
        <dbReference type="ARBA" id="ARBA00023212"/>
    </source>
</evidence>
<dbReference type="InterPro" id="IPR001752">
    <property type="entry name" value="Kinesin_motor_dom"/>
</dbReference>
<keyword evidence="3 11" id="KW-0493">Microtubule</keyword>
<evidence type="ECO:0000256" key="4">
    <source>
        <dbReference type="ARBA" id="ARBA00022741"/>
    </source>
</evidence>
<dbReference type="EMBL" id="NEVH01008202">
    <property type="protein sequence ID" value="PNF34839.1"/>
    <property type="molecule type" value="Genomic_DNA"/>
</dbReference>
<dbReference type="InterPro" id="IPR036961">
    <property type="entry name" value="Kinesin_motor_dom_sf"/>
</dbReference>
<dbReference type="PANTHER" id="PTHR47968">
    <property type="entry name" value="CENTROMERE PROTEIN E"/>
    <property type="match status" value="1"/>
</dbReference>
<evidence type="ECO:0000313" key="14">
    <source>
        <dbReference type="EMBL" id="PNF34839.1"/>
    </source>
</evidence>
<dbReference type="PROSITE" id="PS00411">
    <property type="entry name" value="KINESIN_MOTOR_1"/>
    <property type="match status" value="1"/>
</dbReference>
<evidence type="ECO:0000256" key="5">
    <source>
        <dbReference type="ARBA" id="ARBA00022840"/>
    </source>
</evidence>
<dbReference type="GO" id="GO:0007018">
    <property type="term" value="P:microtubule-based movement"/>
    <property type="evidence" value="ECO:0007669"/>
    <property type="project" value="InterPro"/>
</dbReference>
<comment type="subcellular location">
    <subcellularLocation>
        <location evidence="1">Cytoplasm</location>
        <location evidence="1">Cytoskeleton</location>
    </subcellularLocation>
</comment>
<feature type="compositionally biased region" description="Polar residues" evidence="12">
    <location>
        <begin position="665"/>
        <end position="681"/>
    </location>
</feature>
<feature type="compositionally biased region" description="Acidic residues" evidence="12">
    <location>
        <begin position="439"/>
        <end position="450"/>
    </location>
</feature>
<evidence type="ECO:0000256" key="2">
    <source>
        <dbReference type="ARBA" id="ARBA00022490"/>
    </source>
</evidence>
<dbReference type="EMBL" id="NEVH01008202">
    <property type="protein sequence ID" value="PNF34838.1"/>
    <property type="molecule type" value="Genomic_DNA"/>
</dbReference>
<keyword evidence="4 10" id="KW-0547">Nucleotide-binding</keyword>
<dbReference type="Gene3D" id="3.40.850.10">
    <property type="entry name" value="Kinesin motor domain"/>
    <property type="match status" value="1"/>
</dbReference>